<dbReference type="InterPro" id="IPR050708">
    <property type="entry name" value="T6SS_VgrG/RHS"/>
</dbReference>
<feature type="domain" description="LysM" evidence="3">
    <location>
        <begin position="3892"/>
        <end position="3939"/>
    </location>
</feature>
<gene>
    <name evidence="4" type="ORF">JJB11_12490</name>
</gene>
<dbReference type="PANTHER" id="PTHR32305:SF15">
    <property type="entry name" value="PROTEIN RHSA-RELATED"/>
    <property type="match status" value="1"/>
</dbReference>
<evidence type="ECO:0000256" key="1">
    <source>
        <dbReference type="ARBA" id="ARBA00022737"/>
    </source>
</evidence>
<dbReference type="InterPro" id="IPR011044">
    <property type="entry name" value="Quino_amine_DH_bsu"/>
</dbReference>
<dbReference type="SUPFAM" id="SSF50969">
    <property type="entry name" value="YVTN repeat-like/Quinoprotein amine dehydrogenase"/>
    <property type="match status" value="1"/>
</dbReference>
<dbReference type="SUPFAM" id="SSF54106">
    <property type="entry name" value="LysM domain"/>
    <property type="match status" value="1"/>
</dbReference>
<accession>A0A934TSS4</accession>
<sequence length="4613" mass="485155">MVEIVSGLRAGLSLASGEVLGFKDLVGGAQQGRNGQEVAVNIASGQLVVQDQDDLLVARGQDAPVLRTYNSNGSLIDHNADGWASGIGMLVLSGVLNTAGSTIQRVDADGAAALYTFDAGRAAYVSTEGGGAYDTIAYVATDEQYEWRDGASGTTQRYEGSGAMRLVSSKDQAGNAVAYAYGANGFLSAVTTASGESVYYDYSGNNLAQVRTVAAGVTTTRVHYGYDASNRLASVVVDLTPADNSTADGKVYQTTYTYDGSSKRIASITQADGTSVAFTYVDAGGGNFKVATVRDALNQTTSFTYGMRFTTVTDPLGLVTRYDYDASAQITAITGPAVAGASAVRQFAYDATGNVLSVTDGEGKVATFQYDGNGNQVLQRDVAGDTITRSFDARNQLLSQTTYTVADPDGAGPALPSGALTDRWVYEAGARNLLRFSVSAAGNVMEYRYDGFGQRVASITYAGALYPVQGLAPEAALTESTVAGWASQQDLTLTQRVDLAYDARGQLQARTSYARVASDGSGIADGSQSVQRYVYSAAGQLLQTVSATNGSTTFTYDGLGRALATTNALGQVTVTQYDDVGRKTLVTQANGLLTTSSFDAAGRMFSVVQSNAAGAALGETRYFYDAENRLRMTQDPTGVRKWTLYDEAGRKTADIDGNGSMTEYAYDRRGLVTSTMAWGTAINTAALIDATGLPVLTLTAAGLRPAESANDRGEWRQYDAAGRLVRTATSTGMGATALVTELRYDGASRLVQTVSYASTIPTAASAGYVGPGTVGLPAASAQDRVARNFYDDAGRLAGTLDAEGWLTVQNYTAAGQLSERVRFATGTDSTLRAAGTLAQLTPAASASDIHEFSLYDGEGRVVGRIDGEGYLTESVYDGNGNETWSTRYATRANTAAVALGNLAAVRPAPTPQDRCTLRSFDSLDRLMQETSPEGVVTQYAYDSAGNLVSTVRAAGTGEVRTLLVRYDVQGRLTGELSAVGASLLTGGQTQAQVDAVWAQYGTSYSYDAASRRISSTDPPGNRTVYFYNADGALTFQVNALGEVQERRYDARGRLTDTIAYASRISTTGLAGGLGVVTVGANPTLDSRTSFTYTRDSQLASTTDAVGTVTASTYNAFGAEIGRQVTGDGVSLLETYSIDRRGLRIGTVQDAAGLNVVSSAVYDAFGRLTRSIDGNGNVREQSFDRLGRVVTTRDPANALRATSYDAFSRVLTQADALGNVTSYAYDASARTLTVTTAEGIVTRTTYTRHGQVQSITDANGQATVYRYDADGNQVQASTPLTTTSSAYDAADRLVTTTDANGSVVAYAYDAANRVLTRRVDPNGLNLTTAYQYDAKGQRVSVTDANGILTTTEFDRMGRTTRQTVDPAGLNLQTTYTLDGRGKVLTVRTPGGTVTQYSYDSLGRRIQERVDPNGLNLQRSWSYDRNGNVLTSTDARQNVTRYAYDADDRLVFTVDPLGNVRQEQYDAEGRVVKTIAYVTPIALTGLPTTPSAAQVQALVAPQVAFDAVENRVYDKDGRMTATVDGTGAVVRYVFDGNGNVVTRTAYANTVNLATWQPGSLPTPVADAARDETIRTVYDALNRAVYTIDGIGAVVSRAYDGNGNVVQRTAYSVAIATNTAATTGALAAAVAAVASPGCDAIARNTFDAAGRLTWTADGTGAVTQNVYDNNGNVVRQVAYTTAVPAGAAPSTVAAGPNDRATSMAYDSANRLVLQVDALRGVTEQVLDADGHVLRRTAYANPIASVPTVGAASTAGAIRSLLKPDTANDRSTWLAYDAAGRQVLAVDALGAVVETRYDAAGNVTATVAYANPIAPPTGATPTLAALTPLVAANPLADRLIRKAYDAAGQLVYTVDAIGAVQARQYDGAGRLLRTTRYATPLADGTATTASAIAATVRPLAGSDQVAVYSYNAAGQLISATDALNATETYGYDALGHKLSFGNKSGFTWTYTYDAAGRMLTETTPKVQLTSASLDGAGNIALSSEAPSSVVTRLAYDALGNLTRRTEAAGRPEERTTTYEYDALGRQVHVVYPAIGVYNAAGDAVTSNGAVGVASRVETLRALESRTWYDTLGNAVANRDVGDAISQKVYDVLGHVSYEIDALGYVTAYARNAFGDVTSLTRYGAKTALASTTITAASQAATKAQVAAALGATGFDHSKDRVLQSTYDRAGRLLQTQEPTAFVSQWTGSVAQTDNVAKTTLSVYDAFGQLVQQQKLVMANTWATTSHYFDVGGREVGTVDALGYLTSRVFDVQGNLTKATEFANAVAPGWTVASHGTPAASADDRATTYGYDLLNRKTSETRLSVEASTRSDASSSRLDLTTRYEYDAVGNQTRAVDAAGNATISYYDALGRVAAIAAPAYGRTQTGATANPVTAFRRDAHGNVVAKTDYAILAVAPTPTSLTPPVADANDRTVSTLFDVQGRAIQTTDAIGNSQYSSYDAYAHLAKQWQGVTGNDGITHTAFELDLYDKLGRLVETRTPASTSLSADAAGNIVTVSQAQAGVVSTVIEYDGFGDITRKGTQGGGQEYFEYDNAGRLWRTNSGDGVDRINLYDGLGNITAQIRSSGSGRDDLDIKSFANAQAAAANPSTRREDIQVDALGRVISRTQAARLELQGGVSVQQQYTTATVQNSATVNGAANQVALTWNSLARLGSGDIRVTIEYRTSVYVSGSNESGSENGGSSTSTAGGYVASSTIRSFTSGVMNGDACASGATLRWSESSTSSDLGVSSVTRIVVLKKDTAGNWVTVVDQTPGYGANEIDVAAPPDPNAAVSLQLRAAGSTGDTGWWEAGLNAFGAAYRFNAAGLAVGSYEYRVLVTSSNQPTRITGTGTVAITPPPLNVISTPIQCGQGGAGAGILTWASPGASWAQVFRFRPNGSTGAWTALPVTTPVQGFNGVNTSALGAGTYQFELLWTVNGQNVPTAHATGAFTVVASKPAYWVPPVNLPPITGMRIGMTLGTPYLIWNAANATVAQYRVPGGAWVNLAIDNSGQTLTEGPPTGTQQVYLAGVPVGSYQLQILAGSPPAQATANLTVNPPTPGYYVTVNVQVPTYVPIITSYAPVYETRYATRTASYWVWVGASGYRGTDEAGNPIYAVPAHYEIRYYTETYSYQVQVGQRPVYATDENGKLLYQTVWVTQAQQKWVPPVPQPPTLSITTPAYTPGYLVASTPTQYAVSVNTAAGSAAWSTADGAVVSQSAGLNGDARWLRPVVQQKTDRWGNVVQISDPRAAYWITTYRYNASNQLVQQSLPDVGAGAAVTSLYYDVLGRQVATRDANGHVNGQSFDAAGHLVTEVHADGGIVSNAYNVFGQKVSSTDAMGNVVTFAYDKLGHLLRQAKGPVDVYAVDGSNNIQSLGRRTIVETWSYDQLGRKLTQANGNGETLRYSYDLAGNIVATQQAMGQVVRDAYDPQGFKIAEVDANGNASAWTYDYFGKLTSHSDLGGVSHSYTYDNARQLVSQTSSAGQNLAYSYDAAGQLTTIQDWANGQTTTYVYDLGGRTVRERVVQGGITYQDNNMAWDARGNLRDVADARVHVVMDYDAVGNRTHVGTYVDYQGAASEVAAGSERYYQYDAMNRQVVIDAADAAGNLGAQGHSVSYDKNGNRTSDTSWGSKVVSTTGPVITGYDEHGLAVYGIGATGFAATTGYSTEAYKYDALNRLWSVEKDGVQIDLRYYDGADRVMQSGPGGALPQQYANLINQGLTPDQMNGKEGRINRYDANGRLLHQRVLKSDNSAKLDISWDPNENIQGYVADGYDAAGNVVGYTVTNHDTGVVHEYTLTTKRFDSYQSAATHGVSTKQLPGDSTQQYDANGFLVGVVDSSQHANDRTLVNDATGHALYVNQGGNIQRQLVVNGEVLGTYGVGVDPNNPASGANNNPNFANVVDFDFGYARVSASYPSASPGAYTVRSGDTLQSIAQTAYGDSSLWFRIADANGLASGNDLKVGQTLNIPNRVSTISNNASTFKPYDPSKIEGDKTPSLATPVPKKKHNWWGQLLMAVVMVAAVVFTAGVAATAMGVSGSVWSAGFGVLTGGAAGGATGALASFAVGGSALGTAGTMALAAAGGSILSQAVGIATGVQDKFSWTQVGLSAIGGGVSAGLAGWAPLGGEASALGNTMVRSAVVNATTQGIGVVTGLQAQFDWRGVAASAFGAGAGEAAEAGLGPAWRATPMGDLAARSLKGLAAGTVTAVMHGGTVAIQRVAVDAFGNAVGESLAEGASSIGSAPAANTLFPDQLHASAPLPDMAEIGELNRQIAGYSASPVDPEDMDLVASNEGVSLSKSSRGGLRRTGNSINFASSSDYAINADYSIVPPTGLIRLPTQIGSTIPDAAVDFAKSAYTLTLETAGALWNSVAQPALSLANLLGRGVAPNANWFDRDPASDVPRWSYRTSYGLAAEKFADVAQLFAGGYTIRGIGLGLKVAAGVGGVLYSTDATAAPLLNGIRKLITPALGDSIALTRVTNDGVAIIRTGDLSFSQVSLQSSTMEYRNRFAQLRELDPTWRNLQSAAQEVRDGYSFEKLSLDWRTAINDARALRGSEPWIANRFESAAIGSYVDTGIGIRMQQGLISGADDYLKMRVGPDLVPRAGEGLKMEITNYTPSLNAIATHAWRYPTETMRYILYRASR</sequence>
<dbReference type="Gene3D" id="2.180.10.10">
    <property type="entry name" value="RHS repeat-associated core"/>
    <property type="match status" value="12"/>
</dbReference>
<dbReference type="InterPro" id="IPR036779">
    <property type="entry name" value="LysM_dom_sf"/>
</dbReference>
<keyword evidence="1" id="KW-0677">Repeat</keyword>
<keyword evidence="2" id="KW-0472">Membrane</keyword>
<dbReference type="Gene3D" id="3.10.350.10">
    <property type="entry name" value="LysM domain"/>
    <property type="match status" value="1"/>
</dbReference>
<name>A0A934TSS4_9BURK</name>
<evidence type="ECO:0000313" key="4">
    <source>
        <dbReference type="EMBL" id="MBK6006911.1"/>
    </source>
</evidence>
<keyword evidence="2" id="KW-0812">Transmembrane</keyword>
<evidence type="ECO:0000256" key="2">
    <source>
        <dbReference type="SAM" id="Phobius"/>
    </source>
</evidence>
<dbReference type="Pfam" id="PF01476">
    <property type="entry name" value="LysM"/>
    <property type="match status" value="1"/>
</dbReference>
<dbReference type="EMBL" id="JAEPWM010000004">
    <property type="protein sequence ID" value="MBK6006911.1"/>
    <property type="molecule type" value="Genomic_DNA"/>
</dbReference>
<reference evidence="4" key="2">
    <citation type="submission" date="2021-01" db="EMBL/GenBank/DDBJ databases">
        <authorList>
            <person name="Kang M."/>
        </authorList>
    </citation>
    <scope>NUCLEOTIDE SEQUENCE</scope>
    <source>
        <strain evidence="4">KACC 17527</strain>
    </source>
</reference>
<dbReference type="InterPro" id="IPR018392">
    <property type="entry name" value="LysM"/>
</dbReference>
<feature type="transmembrane region" description="Helical" evidence="2">
    <location>
        <begin position="4014"/>
        <end position="4035"/>
    </location>
</feature>
<dbReference type="InterPro" id="IPR006530">
    <property type="entry name" value="YD"/>
</dbReference>
<protein>
    <submittedName>
        <fullName evidence="4">LysM peptidoglycan-binding domain-containing protein</fullName>
    </submittedName>
</protein>
<dbReference type="Pfam" id="PF25023">
    <property type="entry name" value="TEN_YD-shell"/>
    <property type="match status" value="2"/>
</dbReference>
<comment type="caution">
    <text evidence="4">The sequence shown here is derived from an EMBL/GenBank/DDBJ whole genome shotgun (WGS) entry which is preliminary data.</text>
</comment>
<feature type="transmembrane region" description="Helical" evidence="2">
    <location>
        <begin position="4076"/>
        <end position="4095"/>
    </location>
</feature>
<keyword evidence="5" id="KW-1185">Reference proteome</keyword>
<reference evidence="4" key="1">
    <citation type="journal article" date="2012" name="J. Microbiol. Biotechnol.">
        <title>Ramlibacter ginsenosidimutans sp. nov., with ginsenoside-converting activity.</title>
        <authorList>
            <person name="Wang L."/>
            <person name="An D.S."/>
            <person name="Kim S.G."/>
            <person name="Jin F.X."/>
            <person name="Kim S.C."/>
            <person name="Lee S.T."/>
            <person name="Im W.T."/>
        </authorList>
    </citation>
    <scope>NUCLEOTIDE SEQUENCE</scope>
    <source>
        <strain evidence="4">KACC 17527</strain>
    </source>
</reference>
<dbReference type="SMART" id="SM00257">
    <property type="entry name" value="LysM"/>
    <property type="match status" value="1"/>
</dbReference>
<evidence type="ECO:0000313" key="5">
    <source>
        <dbReference type="Proteomes" id="UP000630528"/>
    </source>
</evidence>
<dbReference type="InterPro" id="IPR031325">
    <property type="entry name" value="RHS_repeat"/>
</dbReference>
<proteinExistence type="predicted"/>
<evidence type="ECO:0000259" key="3">
    <source>
        <dbReference type="PROSITE" id="PS51782"/>
    </source>
</evidence>
<dbReference type="PANTHER" id="PTHR32305">
    <property type="match status" value="1"/>
</dbReference>
<dbReference type="RefSeq" id="WP_201171287.1">
    <property type="nucleotide sequence ID" value="NZ_JAEPWM010000004.1"/>
</dbReference>
<dbReference type="PROSITE" id="PS51782">
    <property type="entry name" value="LYSM"/>
    <property type="match status" value="1"/>
</dbReference>
<keyword evidence="2" id="KW-1133">Transmembrane helix</keyword>
<feature type="transmembrane region" description="Helical" evidence="2">
    <location>
        <begin position="4041"/>
        <end position="4064"/>
    </location>
</feature>
<dbReference type="Proteomes" id="UP000630528">
    <property type="component" value="Unassembled WGS sequence"/>
</dbReference>
<dbReference type="CDD" id="cd00118">
    <property type="entry name" value="LysM"/>
    <property type="match status" value="1"/>
</dbReference>
<dbReference type="InterPro" id="IPR056823">
    <property type="entry name" value="TEN-like_YD-shell"/>
</dbReference>
<dbReference type="Pfam" id="PF05593">
    <property type="entry name" value="RHS_repeat"/>
    <property type="match status" value="12"/>
</dbReference>
<organism evidence="4 5">
    <name type="scientific">Ramlibacter ginsenosidimutans</name>
    <dbReference type="NCBI Taxonomy" id="502333"/>
    <lineage>
        <taxon>Bacteria</taxon>
        <taxon>Pseudomonadati</taxon>
        <taxon>Pseudomonadota</taxon>
        <taxon>Betaproteobacteria</taxon>
        <taxon>Burkholderiales</taxon>
        <taxon>Comamonadaceae</taxon>
        <taxon>Ramlibacter</taxon>
    </lineage>
</organism>
<feature type="transmembrane region" description="Helical" evidence="2">
    <location>
        <begin position="3980"/>
        <end position="4002"/>
    </location>
</feature>
<dbReference type="NCBIfam" id="TIGR01643">
    <property type="entry name" value="YD_repeat_2x"/>
    <property type="match status" value="22"/>
</dbReference>